<organism evidence="2 3">
    <name type="scientific">Cerrena zonata</name>
    <dbReference type="NCBI Taxonomy" id="2478898"/>
    <lineage>
        <taxon>Eukaryota</taxon>
        <taxon>Fungi</taxon>
        <taxon>Dikarya</taxon>
        <taxon>Basidiomycota</taxon>
        <taxon>Agaricomycotina</taxon>
        <taxon>Agaricomycetes</taxon>
        <taxon>Polyporales</taxon>
        <taxon>Cerrenaceae</taxon>
        <taxon>Cerrena</taxon>
    </lineage>
</organism>
<name>A0AAW0GQT0_9APHY</name>
<feature type="signal peptide" evidence="1">
    <location>
        <begin position="1"/>
        <end position="24"/>
    </location>
</feature>
<feature type="chain" id="PRO_5043642748" evidence="1">
    <location>
        <begin position="25"/>
        <end position="102"/>
    </location>
</feature>
<reference evidence="2 3" key="1">
    <citation type="submission" date="2022-09" db="EMBL/GenBank/DDBJ databases">
        <authorList>
            <person name="Palmer J.M."/>
        </authorList>
    </citation>
    <scope>NUCLEOTIDE SEQUENCE [LARGE SCALE GENOMIC DNA]</scope>
    <source>
        <strain evidence="2 3">DSM 7382</strain>
    </source>
</reference>
<proteinExistence type="predicted"/>
<accession>A0AAW0GQT0</accession>
<sequence length="102" mass="10993">MLSPSFQGIALICSLFVTINTLQSSSNGPIDWFMALYSLAGSRLILNLREAAAGNTVNYSVSELSTWQAAPGRNRYTNSDMELGTIFTYRIGGETSSSSVDS</sequence>
<protein>
    <submittedName>
        <fullName evidence="2">Uncharacterized protein</fullName>
    </submittedName>
</protein>
<keyword evidence="3" id="KW-1185">Reference proteome</keyword>
<keyword evidence="1" id="KW-0732">Signal</keyword>
<comment type="caution">
    <text evidence="2">The sequence shown here is derived from an EMBL/GenBank/DDBJ whole genome shotgun (WGS) entry which is preliminary data.</text>
</comment>
<dbReference type="EMBL" id="JASBNA010000005">
    <property type="protein sequence ID" value="KAK7691570.1"/>
    <property type="molecule type" value="Genomic_DNA"/>
</dbReference>
<evidence type="ECO:0000256" key="1">
    <source>
        <dbReference type="SAM" id="SignalP"/>
    </source>
</evidence>
<dbReference type="AlphaFoldDB" id="A0AAW0GQT0"/>
<evidence type="ECO:0000313" key="2">
    <source>
        <dbReference type="EMBL" id="KAK7691570.1"/>
    </source>
</evidence>
<dbReference type="Proteomes" id="UP001385951">
    <property type="component" value="Unassembled WGS sequence"/>
</dbReference>
<gene>
    <name evidence="2" type="ORF">QCA50_004969</name>
</gene>
<evidence type="ECO:0000313" key="3">
    <source>
        <dbReference type="Proteomes" id="UP001385951"/>
    </source>
</evidence>